<dbReference type="Proteomes" id="UP001143463">
    <property type="component" value="Unassembled WGS sequence"/>
</dbReference>
<feature type="transmembrane region" description="Helical" evidence="9">
    <location>
        <begin position="99"/>
        <end position="124"/>
    </location>
</feature>
<dbReference type="EMBL" id="BSFQ01000007">
    <property type="protein sequence ID" value="GLL11133.1"/>
    <property type="molecule type" value="Genomic_DNA"/>
</dbReference>
<keyword evidence="2" id="KW-1003">Cell membrane</keyword>
<dbReference type="InterPro" id="IPR044751">
    <property type="entry name" value="Ion_transp-like_CBS"/>
</dbReference>
<evidence type="ECO:0000256" key="4">
    <source>
        <dbReference type="ARBA" id="ARBA00022737"/>
    </source>
</evidence>
<dbReference type="SUPFAM" id="SSF54631">
    <property type="entry name" value="CBS-domain pair"/>
    <property type="match status" value="1"/>
</dbReference>
<name>A0A9W6L173_9PSEU</name>
<feature type="transmembrane region" description="Helical" evidence="9">
    <location>
        <begin position="136"/>
        <end position="155"/>
    </location>
</feature>
<evidence type="ECO:0000256" key="2">
    <source>
        <dbReference type="ARBA" id="ARBA00022475"/>
    </source>
</evidence>
<feature type="domain" description="CBS" evidence="10">
    <location>
        <begin position="222"/>
        <end position="280"/>
    </location>
</feature>
<keyword evidence="13" id="KW-1185">Reference proteome</keyword>
<dbReference type="RefSeq" id="WP_037038962.1">
    <property type="nucleotide sequence ID" value="NZ_BAAAUZ010000025.1"/>
</dbReference>
<organism evidence="12 13">
    <name type="scientific">Pseudonocardia halophobica</name>
    <dbReference type="NCBI Taxonomy" id="29401"/>
    <lineage>
        <taxon>Bacteria</taxon>
        <taxon>Bacillati</taxon>
        <taxon>Actinomycetota</taxon>
        <taxon>Actinomycetes</taxon>
        <taxon>Pseudonocardiales</taxon>
        <taxon>Pseudonocardiaceae</taxon>
        <taxon>Pseudonocardia</taxon>
    </lineage>
</organism>
<evidence type="ECO:0000256" key="1">
    <source>
        <dbReference type="ARBA" id="ARBA00004651"/>
    </source>
</evidence>
<accession>A0A9W6L173</accession>
<evidence type="ECO:0000256" key="8">
    <source>
        <dbReference type="PROSITE-ProRule" id="PRU01193"/>
    </source>
</evidence>
<proteinExistence type="predicted"/>
<evidence type="ECO:0000313" key="13">
    <source>
        <dbReference type="Proteomes" id="UP001143463"/>
    </source>
</evidence>
<comment type="subcellular location">
    <subcellularLocation>
        <location evidence="1">Cell membrane</location>
        <topology evidence="1">Multi-pass membrane protein</topology>
    </subcellularLocation>
</comment>
<dbReference type="AlphaFoldDB" id="A0A9W6L173"/>
<dbReference type="InterPro" id="IPR046342">
    <property type="entry name" value="CBS_dom_sf"/>
</dbReference>
<dbReference type="InterPro" id="IPR051676">
    <property type="entry name" value="UPF0053_domain"/>
</dbReference>
<reference evidence="12" key="2">
    <citation type="submission" date="2023-01" db="EMBL/GenBank/DDBJ databases">
        <authorList>
            <person name="Sun Q."/>
            <person name="Evtushenko L."/>
        </authorList>
    </citation>
    <scope>NUCLEOTIDE SEQUENCE</scope>
    <source>
        <strain evidence="12">VKM Ac-1069</strain>
    </source>
</reference>
<evidence type="ECO:0000259" key="11">
    <source>
        <dbReference type="PROSITE" id="PS51846"/>
    </source>
</evidence>
<evidence type="ECO:0000313" key="12">
    <source>
        <dbReference type="EMBL" id="GLL11133.1"/>
    </source>
</evidence>
<dbReference type="Pfam" id="PF01595">
    <property type="entry name" value="CNNM"/>
    <property type="match status" value="1"/>
</dbReference>
<dbReference type="InterPro" id="IPR002550">
    <property type="entry name" value="CNNM"/>
</dbReference>
<feature type="transmembrane region" description="Helical" evidence="9">
    <location>
        <begin position="6"/>
        <end position="29"/>
    </location>
</feature>
<comment type="caution">
    <text evidence="12">The sequence shown here is derived from an EMBL/GenBank/DDBJ whole genome shotgun (WGS) entry which is preliminary data.</text>
</comment>
<dbReference type="PROSITE" id="PS51371">
    <property type="entry name" value="CBS"/>
    <property type="match status" value="1"/>
</dbReference>
<feature type="domain" description="CNNM transmembrane" evidence="11">
    <location>
        <begin position="1"/>
        <end position="203"/>
    </location>
</feature>
<evidence type="ECO:0000259" key="10">
    <source>
        <dbReference type="PROSITE" id="PS51371"/>
    </source>
</evidence>
<dbReference type="PANTHER" id="PTHR43099">
    <property type="entry name" value="UPF0053 PROTEIN YRKA"/>
    <property type="match status" value="1"/>
</dbReference>
<evidence type="ECO:0000256" key="7">
    <source>
        <dbReference type="PROSITE-ProRule" id="PRU00703"/>
    </source>
</evidence>
<gene>
    <name evidence="12" type="ORF">GCM10017577_22740</name>
</gene>
<dbReference type="CDD" id="cd04590">
    <property type="entry name" value="CBS_pair_CorC_HlyC_assoc"/>
    <property type="match status" value="1"/>
</dbReference>
<evidence type="ECO:0000256" key="6">
    <source>
        <dbReference type="ARBA" id="ARBA00023136"/>
    </source>
</evidence>
<evidence type="ECO:0000256" key="3">
    <source>
        <dbReference type="ARBA" id="ARBA00022692"/>
    </source>
</evidence>
<keyword evidence="3 8" id="KW-0812">Transmembrane</keyword>
<evidence type="ECO:0000256" key="9">
    <source>
        <dbReference type="SAM" id="Phobius"/>
    </source>
</evidence>
<dbReference type="InterPro" id="IPR000644">
    <property type="entry name" value="CBS_dom"/>
</dbReference>
<dbReference type="PANTHER" id="PTHR43099:SF5">
    <property type="entry name" value="HLYC_CORC FAMILY TRANSPORTER"/>
    <property type="match status" value="1"/>
</dbReference>
<dbReference type="Gene3D" id="3.10.580.10">
    <property type="entry name" value="CBS-domain"/>
    <property type="match status" value="1"/>
</dbReference>
<feature type="transmembrane region" description="Helical" evidence="9">
    <location>
        <begin position="57"/>
        <end position="79"/>
    </location>
</feature>
<keyword evidence="7" id="KW-0129">CBS domain</keyword>
<keyword evidence="6 8" id="KW-0472">Membrane</keyword>
<protein>
    <submittedName>
        <fullName evidence="12">Membrane protein</fullName>
    </submittedName>
</protein>
<dbReference type="GO" id="GO:0005886">
    <property type="term" value="C:plasma membrane"/>
    <property type="evidence" value="ECO:0007669"/>
    <property type="project" value="UniProtKB-SubCell"/>
</dbReference>
<dbReference type="PROSITE" id="PS51846">
    <property type="entry name" value="CNNM"/>
    <property type="match status" value="1"/>
</dbReference>
<sequence length="348" mass="37365">MGSDVLAVLAAILLLGANAFFVMAEFALISARKDRLEAMADNGVAGARTVLRASADLARMLAASQLGITIASLLLGRLGEPAVAHFIEAPLEWAGLPEAALHPIAFALSLALVSVAHILLGEMVPKNISIAGPERAAILLVPPFLLFTTVMRPFIDLFNHLANLTLRLLRIEPKDELETAFTSGELSEMIADSRREGLLDDEESTRISRTLRSAEATVGDVLVPAGELVSLPVRPRVGDVQRAVEQTGFSRFPLRAPDGRFTGYLHVKDVLDVIDDPDAVIPLTRVRGLPEVPADARLDEAVAALRTTRAHLARAVDRFGATVGMVAMEDLIEHYVGTVRDATHTSES</sequence>
<evidence type="ECO:0000256" key="5">
    <source>
        <dbReference type="ARBA" id="ARBA00022989"/>
    </source>
</evidence>
<keyword evidence="5 8" id="KW-1133">Transmembrane helix</keyword>
<keyword evidence="4" id="KW-0677">Repeat</keyword>
<reference evidence="12" key="1">
    <citation type="journal article" date="2014" name="Int. J. Syst. Evol. Microbiol.">
        <title>Complete genome sequence of Corynebacterium casei LMG S-19264T (=DSM 44701T), isolated from a smear-ripened cheese.</title>
        <authorList>
            <consortium name="US DOE Joint Genome Institute (JGI-PGF)"/>
            <person name="Walter F."/>
            <person name="Albersmeier A."/>
            <person name="Kalinowski J."/>
            <person name="Ruckert C."/>
        </authorList>
    </citation>
    <scope>NUCLEOTIDE SEQUENCE</scope>
    <source>
        <strain evidence="12">VKM Ac-1069</strain>
    </source>
</reference>